<dbReference type="InterPro" id="IPR050266">
    <property type="entry name" value="AB_hydrolase_sf"/>
</dbReference>
<dbReference type="PANTHER" id="PTHR43798">
    <property type="entry name" value="MONOACYLGLYCEROL LIPASE"/>
    <property type="match status" value="1"/>
</dbReference>
<evidence type="ECO:0000313" key="3">
    <source>
        <dbReference type="Proteomes" id="UP000680067"/>
    </source>
</evidence>
<organism evidence="2 3">
    <name type="scientific">Undibacterium luofuense</name>
    <dbReference type="NCBI Taxonomy" id="2828733"/>
    <lineage>
        <taxon>Bacteria</taxon>
        <taxon>Pseudomonadati</taxon>
        <taxon>Pseudomonadota</taxon>
        <taxon>Betaproteobacteria</taxon>
        <taxon>Burkholderiales</taxon>
        <taxon>Oxalobacteraceae</taxon>
        <taxon>Undibacterium</taxon>
    </lineage>
</organism>
<protein>
    <submittedName>
        <fullName evidence="2">Alpha/beta hydrolase</fullName>
    </submittedName>
</protein>
<dbReference type="EMBL" id="JAGSPN010000004">
    <property type="protein sequence ID" value="MBR7781935.1"/>
    <property type="molecule type" value="Genomic_DNA"/>
</dbReference>
<proteinExistence type="predicted"/>
<keyword evidence="3" id="KW-1185">Reference proteome</keyword>
<dbReference type="InterPro" id="IPR029058">
    <property type="entry name" value="AB_hydrolase_fold"/>
</dbReference>
<dbReference type="AlphaFoldDB" id="A0A941DL21"/>
<dbReference type="RefSeq" id="WP_212687286.1">
    <property type="nucleotide sequence ID" value="NZ_JAGSPN010000004.1"/>
</dbReference>
<evidence type="ECO:0000259" key="1">
    <source>
        <dbReference type="Pfam" id="PF00561"/>
    </source>
</evidence>
<dbReference type="SUPFAM" id="SSF53474">
    <property type="entry name" value="alpha/beta-Hydrolases"/>
    <property type="match status" value="1"/>
</dbReference>
<evidence type="ECO:0000313" key="2">
    <source>
        <dbReference type="EMBL" id="MBR7781935.1"/>
    </source>
</evidence>
<name>A0A941DL21_9BURK</name>
<dbReference type="Pfam" id="PF00561">
    <property type="entry name" value="Abhydrolase_1"/>
    <property type="match status" value="1"/>
</dbReference>
<reference evidence="2" key="1">
    <citation type="submission" date="2021-04" db="EMBL/GenBank/DDBJ databases">
        <title>novel species isolated from subtropical streams in China.</title>
        <authorList>
            <person name="Lu H."/>
        </authorList>
    </citation>
    <scope>NUCLEOTIDE SEQUENCE</scope>
    <source>
        <strain evidence="2">LFS511W</strain>
    </source>
</reference>
<sequence length="298" mass="34163">MSIATEHQPSRSEFLDIRGIPYHLRHWGQEGAPKLFMMHGWMDVSASFQFVVDHLQHDWHVIAADWRGFGLTKAPATDCYWFPDYLADLDAILQHYSPDEPVNLLGHSMGANVVTMYAGSRPERVRKLIDLEGFGLPSTTPEQAPKRYRRWMDEIRTPMGMKTYATQQEVAQRLQKTNPRLSDDKAAFLAQHWAEQGADGQWAILGDPAHKRVSPILFHTDEMLACWQAVTAPVMWAEAEDTNVWEWMGAKEQARPEIERRLSAFNNLEKHFLTDAGHMLHHDQPALLASLIEAFLLR</sequence>
<dbReference type="GO" id="GO:0016787">
    <property type="term" value="F:hydrolase activity"/>
    <property type="evidence" value="ECO:0007669"/>
    <property type="project" value="UniProtKB-KW"/>
</dbReference>
<feature type="domain" description="AB hydrolase-1" evidence="1">
    <location>
        <begin position="35"/>
        <end position="283"/>
    </location>
</feature>
<dbReference type="Proteomes" id="UP000680067">
    <property type="component" value="Unassembled WGS sequence"/>
</dbReference>
<dbReference type="Gene3D" id="3.40.50.1820">
    <property type="entry name" value="alpha/beta hydrolase"/>
    <property type="match status" value="1"/>
</dbReference>
<dbReference type="PRINTS" id="PR00111">
    <property type="entry name" value="ABHYDROLASE"/>
</dbReference>
<accession>A0A941DL21</accession>
<comment type="caution">
    <text evidence="2">The sequence shown here is derived from an EMBL/GenBank/DDBJ whole genome shotgun (WGS) entry which is preliminary data.</text>
</comment>
<dbReference type="GO" id="GO:0016020">
    <property type="term" value="C:membrane"/>
    <property type="evidence" value="ECO:0007669"/>
    <property type="project" value="TreeGrafter"/>
</dbReference>
<gene>
    <name evidence="2" type="ORF">KDM89_07275</name>
</gene>
<keyword evidence="2" id="KW-0378">Hydrolase</keyword>
<dbReference type="InterPro" id="IPR000073">
    <property type="entry name" value="AB_hydrolase_1"/>
</dbReference>
<dbReference type="PANTHER" id="PTHR43798:SF33">
    <property type="entry name" value="HYDROLASE, PUTATIVE (AFU_ORTHOLOGUE AFUA_2G14860)-RELATED"/>
    <property type="match status" value="1"/>
</dbReference>